<comment type="caution">
    <text evidence="4">The sequence shown here is derived from an EMBL/GenBank/DDBJ whole genome shotgun (WGS) entry which is preliminary data.</text>
</comment>
<reference evidence="4 5" key="1">
    <citation type="submission" date="2019-05" db="EMBL/GenBank/DDBJ databases">
        <title>Pseudomonas sp. SC006 isolated from lettuce that can produce HBGAs.</title>
        <authorList>
            <person name="Wang D."/>
            <person name="Liao N."/>
            <person name="Liu D."/>
            <person name="Zhang Z."/>
            <person name="Zou S."/>
        </authorList>
    </citation>
    <scope>NUCLEOTIDE SEQUENCE [LARGE SCALE GENOMIC DNA]</scope>
    <source>
        <strain evidence="4 5">SC006</strain>
    </source>
</reference>
<dbReference type="Proteomes" id="UP000309819">
    <property type="component" value="Unassembled WGS sequence"/>
</dbReference>
<dbReference type="CDD" id="cd04301">
    <property type="entry name" value="NAT_SF"/>
    <property type="match status" value="1"/>
</dbReference>
<feature type="domain" description="N-acetyltransferase" evidence="3">
    <location>
        <begin position="3"/>
        <end position="169"/>
    </location>
</feature>
<dbReference type="Pfam" id="PF00583">
    <property type="entry name" value="Acetyltransf_1"/>
    <property type="match status" value="1"/>
</dbReference>
<dbReference type="SUPFAM" id="SSF55729">
    <property type="entry name" value="Acyl-CoA N-acyltransferases (Nat)"/>
    <property type="match status" value="1"/>
</dbReference>
<dbReference type="EMBL" id="VAUO01000017">
    <property type="protein sequence ID" value="TLP54386.1"/>
    <property type="molecule type" value="Genomic_DNA"/>
</dbReference>
<gene>
    <name evidence="4" type="ORF">FEM01_21920</name>
</gene>
<dbReference type="OrthoDB" id="6864670at2"/>
<keyword evidence="5" id="KW-1185">Reference proteome</keyword>
<dbReference type="RefSeq" id="WP_138221551.1">
    <property type="nucleotide sequence ID" value="NZ_VAUO01000017.1"/>
</dbReference>
<accession>A0A5R8YNN7</accession>
<evidence type="ECO:0000259" key="3">
    <source>
        <dbReference type="PROSITE" id="PS51186"/>
    </source>
</evidence>
<dbReference type="InterPro" id="IPR050832">
    <property type="entry name" value="Bact_Acetyltransf"/>
</dbReference>
<name>A0A5R8YNN7_9PSED</name>
<dbReference type="InterPro" id="IPR000182">
    <property type="entry name" value="GNAT_dom"/>
</dbReference>
<dbReference type="Gene3D" id="3.40.630.30">
    <property type="match status" value="1"/>
</dbReference>
<dbReference type="PROSITE" id="PS51186">
    <property type="entry name" value="GNAT"/>
    <property type="match status" value="1"/>
</dbReference>
<evidence type="ECO:0000313" key="5">
    <source>
        <dbReference type="Proteomes" id="UP000309819"/>
    </source>
</evidence>
<sequence length="183" mass="19796">MPYQIRPARFDDCAALSQVGEATFAMASPPGSAAAAQHHYIVHHLQPEHFQAHLRHPHKRLLVLEQGGQVLGYSMLDLAPGVLGVAAADRLVEVSRCYVLPCAHGQGAAQQLLEATLAQAHGPVRLTVNEANARAIRFYQRNGFAKVGEAVFTCGDERHRDWVMVRSSLAPDPATLSTAKACT</sequence>
<dbReference type="InterPro" id="IPR016181">
    <property type="entry name" value="Acyl_CoA_acyltransferase"/>
</dbReference>
<proteinExistence type="predicted"/>
<dbReference type="AlphaFoldDB" id="A0A5R8YNN7"/>
<evidence type="ECO:0000313" key="4">
    <source>
        <dbReference type="EMBL" id="TLP54386.1"/>
    </source>
</evidence>
<dbReference type="PANTHER" id="PTHR43877">
    <property type="entry name" value="AMINOALKYLPHOSPHONATE N-ACETYLTRANSFERASE-RELATED-RELATED"/>
    <property type="match status" value="1"/>
</dbReference>
<evidence type="ECO:0000256" key="1">
    <source>
        <dbReference type="ARBA" id="ARBA00022679"/>
    </source>
</evidence>
<dbReference type="GO" id="GO:0016747">
    <property type="term" value="F:acyltransferase activity, transferring groups other than amino-acyl groups"/>
    <property type="evidence" value="ECO:0007669"/>
    <property type="project" value="InterPro"/>
</dbReference>
<evidence type="ECO:0000256" key="2">
    <source>
        <dbReference type="ARBA" id="ARBA00023315"/>
    </source>
</evidence>
<protein>
    <submittedName>
        <fullName evidence="4">GNAT family N-acetyltransferase</fullName>
    </submittedName>
</protein>
<keyword evidence="2" id="KW-0012">Acyltransferase</keyword>
<keyword evidence="1 4" id="KW-0808">Transferase</keyword>
<organism evidence="4 5">
    <name type="scientific">Pseudomonas mosselii</name>
    <dbReference type="NCBI Taxonomy" id="78327"/>
    <lineage>
        <taxon>Bacteria</taxon>
        <taxon>Pseudomonadati</taxon>
        <taxon>Pseudomonadota</taxon>
        <taxon>Gammaproteobacteria</taxon>
        <taxon>Pseudomonadales</taxon>
        <taxon>Pseudomonadaceae</taxon>
        <taxon>Pseudomonas</taxon>
    </lineage>
</organism>